<accession>A0ABQ7JP46</accession>
<gene>
    <name evidence="1" type="ORF">BGZ96_000552</name>
</gene>
<proteinExistence type="predicted"/>
<reference evidence="1 2" key="1">
    <citation type="journal article" date="2020" name="Fungal Divers.">
        <title>Resolving the Mortierellaceae phylogeny through synthesis of multi-gene phylogenetics and phylogenomics.</title>
        <authorList>
            <person name="Vandepol N."/>
            <person name="Liber J."/>
            <person name="Desiro A."/>
            <person name="Na H."/>
            <person name="Kennedy M."/>
            <person name="Barry K."/>
            <person name="Grigoriev I.V."/>
            <person name="Miller A.N."/>
            <person name="O'Donnell K."/>
            <person name="Stajich J.E."/>
            <person name="Bonito G."/>
        </authorList>
    </citation>
    <scope>NUCLEOTIDE SEQUENCE [LARGE SCALE GENOMIC DNA]</scope>
    <source>
        <strain evidence="1 2">AD045</strain>
    </source>
</reference>
<name>A0ABQ7JP46_9FUNG</name>
<feature type="non-terminal residue" evidence="1">
    <location>
        <position position="60"/>
    </location>
</feature>
<dbReference type="Proteomes" id="UP001194696">
    <property type="component" value="Unassembled WGS sequence"/>
</dbReference>
<sequence>MTASNTATTQYTNTRVLISKVPEGVAPTKDHFRTITITETKPILEEGAVFVKNVIFSLDP</sequence>
<keyword evidence="2" id="KW-1185">Reference proteome</keyword>
<comment type="caution">
    <text evidence="1">The sequence shown here is derived from an EMBL/GenBank/DDBJ whole genome shotgun (WGS) entry which is preliminary data.</text>
</comment>
<dbReference type="Gene3D" id="3.90.180.10">
    <property type="entry name" value="Medium-chain alcohol dehydrogenases, catalytic domain"/>
    <property type="match status" value="1"/>
</dbReference>
<protein>
    <submittedName>
        <fullName evidence="1">Uncharacterized protein</fullName>
    </submittedName>
</protein>
<organism evidence="1 2">
    <name type="scientific">Linnemannia gamsii</name>
    <dbReference type="NCBI Taxonomy" id="64522"/>
    <lineage>
        <taxon>Eukaryota</taxon>
        <taxon>Fungi</taxon>
        <taxon>Fungi incertae sedis</taxon>
        <taxon>Mucoromycota</taxon>
        <taxon>Mortierellomycotina</taxon>
        <taxon>Mortierellomycetes</taxon>
        <taxon>Mortierellales</taxon>
        <taxon>Mortierellaceae</taxon>
        <taxon>Linnemannia</taxon>
    </lineage>
</organism>
<evidence type="ECO:0000313" key="1">
    <source>
        <dbReference type="EMBL" id="KAG0282362.1"/>
    </source>
</evidence>
<dbReference type="EMBL" id="JAAAIM010001079">
    <property type="protein sequence ID" value="KAG0282362.1"/>
    <property type="molecule type" value="Genomic_DNA"/>
</dbReference>
<evidence type="ECO:0000313" key="2">
    <source>
        <dbReference type="Proteomes" id="UP001194696"/>
    </source>
</evidence>